<sequence length="1085" mass="119701">MVMPSALPAYAELFCRSNFSFLCGASSADELVARAHELGYRGIAVTDECSLAGAPRMHVAVKAKNAELEAAWKAAGGLPADRPEPFRLAVGAYFALTPDLVAPGGDPGPGAFGLVLLARNREGYGNLSELISWRRMAAPKGTYTLTPRMLAAPPPELAHLRGMPDCFAILVPAYPVRADVLDAQLAWCAAQFGERARLGLVQLGRSLDGVYRETIEAAGARRAMPLVALGDVTMHVRSCKPLQDLMTAIRIGRPVGECGYALAANAEQHLRGLGRIARLFPEEAIAETCRMLDACRFDMKELKYEYPREIVPAGMTPTEYLAQETRLGARKRFPEETHPDGVPADVLARIDYELALIAEMEYEPFFLTVYDIVKFAREQDILCQGRGSAANSVVCYCLGVTSVDPQRSTMLFERFISKERGEPPDIDVDFEHERREEVIQYIYWKYGKDRTALAAAVSTYRPRGALRETGKALGVDPMLVERVAKGHRWFDGSADLLARFASVGLDPEVPLIRAWAELASRLLGFPRHLSQHSGGFVISRDKLTRLVPIENAAMEGRRVIQWDKDDLEALGLMKVDVLALGMLTALHRAFDFVEAWRGTRMRIADIEEGDEATYAMISRADTVGVFQIESRAQMSMLPRLKPACYYDLVIEVALVRPGPIQGGAVHPYLRRRQGLEPVEYPKEDLKPALERTNGVPIFQEQVMQIAIIAAGFTPGEADELRRAMAAWKRKGDLGKYRERIVAGMRARDYPEKFADQIFEQIKGFGEYGFPESHAASFAILVYASSWLKCHEPAIFLAALLNSQPMGFYPPAQLVQDAKRHGVTVRPIDVTASGWDASLEALPGEPPPAGRPAVRLGMALVAGLGREAALRIEAARAARPFESVDDLARRARLERRELEALAAANAFATLAGNRRDALWQAVAAAPSRDLLAAAPIDEPVKPALGAPSEADDILADYRTIGLTLNRHPVALLRDALRARRLSSAEELSVHRNKRLARACGIVTARQMPGTAKGTLFVTLEDETGSVNVIVRRELIERQRREILDARLLAVYGVWQSENEVRHLIAQYLEDLTPLLGGLRTSSREFH</sequence>
<evidence type="ECO:0000256" key="8">
    <source>
        <dbReference type="ARBA" id="ARBA00022705"/>
    </source>
</evidence>
<evidence type="ECO:0000313" key="15">
    <source>
        <dbReference type="EMBL" id="AJK47805.1"/>
    </source>
</evidence>
<evidence type="ECO:0000256" key="2">
    <source>
        <dbReference type="ARBA" id="ARBA00007391"/>
    </source>
</evidence>
<accession>A0A0B6S3C0</accession>
<dbReference type="CDD" id="cd04485">
    <property type="entry name" value="DnaE_OBF"/>
    <property type="match status" value="1"/>
</dbReference>
<dbReference type="InterPro" id="IPR004365">
    <property type="entry name" value="NA-bd_OB_tRNA"/>
</dbReference>
<feature type="domain" description="Polymerase/histidinol phosphatase N-terminal" evidence="14">
    <location>
        <begin position="11"/>
        <end position="98"/>
    </location>
</feature>
<dbReference type="Pfam" id="PF14579">
    <property type="entry name" value="HHH_6"/>
    <property type="match status" value="1"/>
</dbReference>
<comment type="similarity">
    <text evidence="2 13">Belongs to the DNA polymerase type-C family. DnaE2 subfamily.</text>
</comment>
<dbReference type="NCBIfam" id="NF004225">
    <property type="entry name" value="PRK05672.1"/>
    <property type="match status" value="1"/>
</dbReference>
<dbReference type="HAMAP" id="MF_01902">
    <property type="entry name" value="DNApol_error_prone"/>
    <property type="match status" value="1"/>
</dbReference>
<reference evidence="15 16" key="2">
    <citation type="journal article" date="2016" name="Appl. Microbiol. Biotechnol.">
        <title>Mutations improving production and secretion of extracellular lipase by Burkholderia glumae PG1.</title>
        <authorList>
            <person name="Knapp A."/>
            <person name="Voget S."/>
            <person name="Gao R."/>
            <person name="Zaburannyi N."/>
            <person name="Krysciak D."/>
            <person name="Breuer M."/>
            <person name="Hauer B."/>
            <person name="Streit W.R."/>
            <person name="Muller R."/>
            <person name="Daniel R."/>
            <person name="Jaeger K.E."/>
        </authorList>
    </citation>
    <scope>NUCLEOTIDE SEQUENCE [LARGE SCALE GENOMIC DNA]</scope>
    <source>
        <strain evidence="15 16">PG1</strain>
    </source>
</reference>
<dbReference type="InterPro" id="IPR040982">
    <property type="entry name" value="DNA_pol3_finger"/>
</dbReference>
<dbReference type="Gene3D" id="3.20.20.140">
    <property type="entry name" value="Metal-dependent hydrolases"/>
    <property type="match status" value="1"/>
</dbReference>
<dbReference type="GO" id="GO:0005737">
    <property type="term" value="C:cytoplasm"/>
    <property type="evidence" value="ECO:0007669"/>
    <property type="project" value="UniProtKB-SubCell"/>
</dbReference>
<dbReference type="GO" id="GO:0009432">
    <property type="term" value="P:SOS response"/>
    <property type="evidence" value="ECO:0007669"/>
    <property type="project" value="UniProtKB-ARBA"/>
</dbReference>
<evidence type="ECO:0000256" key="4">
    <source>
        <dbReference type="ARBA" id="ARBA00017273"/>
    </source>
</evidence>
<dbReference type="Gene3D" id="1.10.150.870">
    <property type="match status" value="1"/>
</dbReference>
<evidence type="ECO:0000256" key="3">
    <source>
        <dbReference type="ARBA" id="ARBA00012417"/>
    </source>
</evidence>
<dbReference type="PANTHER" id="PTHR32294">
    <property type="entry name" value="DNA POLYMERASE III SUBUNIT ALPHA"/>
    <property type="match status" value="1"/>
</dbReference>
<dbReference type="GO" id="GO:0006281">
    <property type="term" value="P:DNA repair"/>
    <property type="evidence" value="ECO:0007669"/>
    <property type="project" value="UniProtKB-UniRule"/>
</dbReference>
<dbReference type="InterPro" id="IPR011708">
    <property type="entry name" value="DNA_pol3_alpha_NTPase_dom"/>
</dbReference>
<dbReference type="Pfam" id="PF02811">
    <property type="entry name" value="PHP"/>
    <property type="match status" value="1"/>
</dbReference>
<dbReference type="GO" id="GO:0006260">
    <property type="term" value="P:DNA replication"/>
    <property type="evidence" value="ECO:0007669"/>
    <property type="project" value="UniProtKB-KW"/>
</dbReference>
<keyword evidence="10 13" id="KW-0239">DNA-directed DNA polymerase</keyword>
<name>A0A0B6S3C0_BURPL</name>
<gene>
    <name evidence="13" type="primary">dnaE2</name>
    <name evidence="15" type="ORF">BGL_1c33310</name>
</gene>
<dbReference type="Pfam" id="PF17657">
    <property type="entry name" value="DNA_pol3_finger"/>
    <property type="match status" value="1"/>
</dbReference>
<dbReference type="GO" id="GO:0008408">
    <property type="term" value="F:3'-5' exonuclease activity"/>
    <property type="evidence" value="ECO:0007669"/>
    <property type="project" value="InterPro"/>
</dbReference>
<dbReference type="PANTHER" id="PTHR32294:SF4">
    <property type="entry name" value="ERROR-PRONE DNA POLYMERASE"/>
    <property type="match status" value="1"/>
</dbReference>
<dbReference type="KEGG" id="bgp:BGL_1c33310"/>
<dbReference type="EMBL" id="CP002580">
    <property type="protein sequence ID" value="AJK47805.1"/>
    <property type="molecule type" value="Genomic_DNA"/>
</dbReference>
<dbReference type="NCBIfam" id="TIGR00594">
    <property type="entry name" value="polc"/>
    <property type="match status" value="1"/>
</dbReference>
<evidence type="ECO:0000256" key="6">
    <source>
        <dbReference type="ARBA" id="ARBA00022679"/>
    </source>
</evidence>
<dbReference type="HOGENOM" id="CLU_001600_4_0_4"/>
<dbReference type="Pfam" id="PF01336">
    <property type="entry name" value="tRNA_anti-codon"/>
    <property type="match status" value="1"/>
</dbReference>
<evidence type="ECO:0000256" key="5">
    <source>
        <dbReference type="ARBA" id="ARBA00022490"/>
    </source>
</evidence>
<dbReference type="CDD" id="cd07434">
    <property type="entry name" value="PHP_PolIIIA_DnaE2"/>
    <property type="match status" value="1"/>
</dbReference>
<evidence type="ECO:0000256" key="13">
    <source>
        <dbReference type="HAMAP-Rule" id="MF_01902"/>
    </source>
</evidence>
<dbReference type="AlphaFoldDB" id="A0A0B6S3C0"/>
<keyword evidence="5 13" id="KW-0963">Cytoplasm</keyword>
<dbReference type="InterPro" id="IPR004805">
    <property type="entry name" value="DnaE2/DnaE/PolC"/>
</dbReference>
<evidence type="ECO:0000259" key="14">
    <source>
        <dbReference type="SMART" id="SM00481"/>
    </source>
</evidence>
<keyword evidence="7 13" id="KW-0548">Nucleotidyltransferase</keyword>
<evidence type="ECO:0000256" key="11">
    <source>
        <dbReference type="ARBA" id="ARBA00023204"/>
    </source>
</evidence>
<keyword evidence="16" id="KW-1185">Reference proteome</keyword>
<dbReference type="RefSeq" id="WP_404990956.1">
    <property type="nucleotide sequence ID" value="NZ_CP002580.1"/>
</dbReference>
<dbReference type="GO" id="GO:0003887">
    <property type="term" value="F:DNA-directed DNA polymerase activity"/>
    <property type="evidence" value="ECO:0007669"/>
    <property type="project" value="UniProtKB-UniRule"/>
</dbReference>
<dbReference type="Proteomes" id="UP000031838">
    <property type="component" value="Chromosome 1"/>
</dbReference>
<dbReference type="InterPro" id="IPR023073">
    <property type="entry name" value="DnaE2"/>
</dbReference>
<dbReference type="InterPro" id="IPR029460">
    <property type="entry name" value="DNAPol_HHH"/>
</dbReference>
<dbReference type="InterPro" id="IPR003141">
    <property type="entry name" value="Pol/His_phosphatase_N"/>
</dbReference>
<organism evidence="15 16">
    <name type="scientific">Burkholderia plantarii</name>
    <dbReference type="NCBI Taxonomy" id="41899"/>
    <lineage>
        <taxon>Bacteria</taxon>
        <taxon>Pseudomonadati</taxon>
        <taxon>Pseudomonadota</taxon>
        <taxon>Betaproteobacteria</taxon>
        <taxon>Burkholderiales</taxon>
        <taxon>Burkholderiaceae</taxon>
        <taxon>Burkholderia</taxon>
    </lineage>
</organism>
<protein>
    <recommendedName>
        <fullName evidence="4 13">Error-prone DNA polymerase</fullName>
        <ecNumber evidence="3 13">2.7.7.7</ecNumber>
    </recommendedName>
</protein>
<evidence type="ECO:0000256" key="12">
    <source>
        <dbReference type="ARBA" id="ARBA00049244"/>
    </source>
</evidence>
<dbReference type="Pfam" id="PF07733">
    <property type="entry name" value="DNA_pol3_alpha"/>
    <property type="match status" value="1"/>
</dbReference>
<keyword evidence="6 13" id="KW-0808">Transferase</keyword>
<dbReference type="GO" id="GO:0003676">
    <property type="term" value="F:nucleic acid binding"/>
    <property type="evidence" value="ECO:0007669"/>
    <property type="project" value="InterPro"/>
</dbReference>
<reference evidence="16" key="1">
    <citation type="submission" date="2011-03" db="EMBL/GenBank/DDBJ databases">
        <authorList>
            <person name="Voget S."/>
            <person name="Streit W.R."/>
            <person name="Jaeger K.E."/>
            <person name="Daniel R."/>
        </authorList>
    </citation>
    <scope>NUCLEOTIDE SEQUENCE [LARGE SCALE GENOMIC DNA]</scope>
    <source>
        <strain evidence="16">PG1</strain>
    </source>
</reference>
<evidence type="ECO:0000256" key="7">
    <source>
        <dbReference type="ARBA" id="ARBA00022695"/>
    </source>
</evidence>
<comment type="catalytic activity">
    <reaction evidence="12 13">
        <text>DNA(n) + a 2'-deoxyribonucleoside 5'-triphosphate = DNA(n+1) + diphosphate</text>
        <dbReference type="Rhea" id="RHEA:22508"/>
        <dbReference type="Rhea" id="RHEA-COMP:17339"/>
        <dbReference type="Rhea" id="RHEA-COMP:17340"/>
        <dbReference type="ChEBI" id="CHEBI:33019"/>
        <dbReference type="ChEBI" id="CHEBI:61560"/>
        <dbReference type="ChEBI" id="CHEBI:173112"/>
        <dbReference type="EC" id="2.7.7.7"/>
    </reaction>
</comment>
<evidence type="ECO:0000256" key="1">
    <source>
        <dbReference type="ARBA" id="ARBA00004496"/>
    </source>
</evidence>
<evidence type="ECO:0000313" key="16">
    <source>
        <dbReference type="Proteomes" id="UP000031838"/>
    </source>
</evidence>
<dbReference type="SMART" id="SM00481">
    <property type="entry name" value="POLIIIAc"/>
    <property type="match status" value="1"/>
</dbReference>
<keyword evidence="11 13" id="KW-0234">DNA repair</keyword>
<comment type="subcellular location">
    <subcellularLocation>
        <location evidence="1 13">Cytoplasm</location>
    </subcellularLocation>
</comment>
<keyword evidence="9 13" id="KW-0227">DNA damage</keyword>
<comment type="function">
    <text evidence="13">DNA polymerase involved in damage-induced mutagenesis and translesion synthesis (TLS). It is not the major replicative DNA polymerase.</text>
</comment>
<dbReference type="InterPro" id="IPR004013">
    <property type="entry name" value="PHP_dom"/>
</dbReference>
<dbReference type="EC" id="2.7.7.7" evidence="3 13"/>
<evidence type="ECO:0000256" key="9">
    <source>
        <dbReference type="ARBA" id="ARBA00022763"/>
    </source>
</evidence>
<dbReference type="FunFam" id="1.10.150.870:FF:000002">
    <property type="entry name" value="Error-prone DNA polymerase"/>
    <property type="match status" value="1"/>
</dbReference>
<evidence type="ECO:0000256" key="10">
    <source>
        <dbReference type="ARBA" id="ARBA00022932"/>
    </source>
</evidence>
<proteinExistence type="inferred from homology"/>
<keyword evidence="8 13" id="KW-0235">DNA replication</keyword>